<name>L0A2K7_DEIPD</name>
<keyword evidence="3" id="KW-1185">Reference proteome</keyword>
<evidence type="ECO:0000256" key="1">
    <source>
        <dbReference type="SAM" id="MobiDB-lite"/>
    </source>
</evidence>
<dbReference type="AlphaFoldDB" id="L0A2K7"/>
<dbReference type="KEGG" id="dpd:Deipe_1724"/>
<dbReference type="Gene3D" id="1.10.10.60">
    <property type="entry name" value="Homeodomain-like"/>
    <property type="match status" value="1"/>
</dbReference>
<feature type="compositionally biased region" description="Basic and acidic residues" evidence="1">
    <location>
        <begin position="85"/>
        <end position="115"/>
    </location>
</feature>
<dbReference type="EMBL" id="CP003382">
    <property type="protein sequence ID" value="AFZ67245.1"/>
    <property type="molecule type" value="Genomic_DNA"/>
</dbReference>
<dbReference type="InterPro" id="IPR002514">
    <property type="entry name" value="Transposase_8"/>
</dbReference>
<dbReference type="SUPFAM" id="SSF46689">
    <property type="entry name" value="Homeodomain-like"/>
    <property type="match status" value="1"/>
</dbReference>
<dbReference type="HOGENOM" id="CLU_1774345_0_0_0"/>
<gene>
    <name evidence="2" type="ordered locus">Deipe_1724</name>
</gene>
<accession>L0A2K7</accession>
<sequence>MQVAISPKIGGTTVTSRKTHSAEFKRDAINRAEYTGHVSGTARDFGVSDAVLRKWIKASQRQGMQAFPGQGRQLSGEQEEIKRLRQENDFCGRKENFQEKPRYVLGRTDAHEDTTRSPSANFYHANPRHHQGHFSQAPSTLNRTIP</sequence>
<dbReference type="GO" id="GO:0003677">
    <property type="term" value="F:DNA binding"/>
    <property type="evidence" value="ECO:0007669"/>
    <property type="project" value="InterPro"/>
</dbReference>
<evidence type="ECO:0000313" key="2">
    <source>
        <dbReference type="EMBL" id="AFZ67245.1"/>
    </source>
</evidence>
<feature type="region of interest" description="Disordered" evidence="1">
    <location>
        <begin position="85"/>
        <end position="146"/>
    </location>
</feature>
<proteinExistence type="predicted"/>
<feature type="region of interest" description="Disordered" evidence="1">
    <location>
        <begin position="1"/>
        <end position="20"/>
    </location>
</feature>
<evidence type="ECO:0000313" key="3">
    <source>
        <dbReference type="Proteomes" id="UP000010467"/>
    </source>
</evidence>
<reference evidence="3" key="1">
    <citation type="submission" date="2012-03" db="EMBL/GenBank/DDBJ databases">
        <title>Complete sequence of chromosome of Deinococcus peraridilitoris DSM 19664.</title>
        <authorList>
            <person name="Lucas S."/>
            <person name="Copeland A."/>
            <person name="Lapidus A."/>
            <person name="Glavina del Rio T."/>
            <person name="Dalin E."/>
            <person name="Tice H."/>
            <person name="Bruce D."/>
            <person name="Goodwin L."/>
            <person name="Pitluck S."/>
            <person name="Peters L."/>
            <person name="Mikhailova N."/>
            <person name="Lu M."/>
            <person name="Kyrpides N."/>
            <person name="Mavromatis K."/>
            <person name="Ivanova N."/>
            <person name="Brettin T."/>
            <person name="Detter J.C."/>
            <person name="Han C."/>
            <person name="Larimer F."/>
            <person name="Land M."/>
            <person name="Hauser L."/>
            <person name="Markowitz V."/>
            <person name="Cheng J.-F."/>
            <person name="Hugenholtz P."/>
            <person name="Woyke T."/>
            <person name="Wu D."/>
            <person name="Pukall R."/>
            <person name="Steenblock K."/>
            <person name="Brambilla E."/>
            <person name="Klenk H.-P."/>
            <person name="Eisen J.A."/>
        </authorList>
    </citation>
    <scope>NUCLEOTIDE SEQUENCE [LARGE SCALE GENOMIC DNA]</scope>
    <source>
        <strain evidence="3">DSM 19664 / LMG 22246 / CIP 109416 / KR-200</strain>
    </source>
</reference>
<organism evidence="2 3">
    <name type="scientific">Deinococcus peraridilitoris (strain DSM 19664 / LMG 22246 / CIP 109416 / KR-200)</name>
    <dbReference type="NCBI Taxonomy" id="937777"/>
    <lineage>
        <taxon>Bacteria</taxon>
        <taxon>Thermotogati</taxon>
        <taxon>Deinococcota</taxon>
        <taxon>Deinococci</taxon>
        <taxon>Deinococcales</taxon>
        <taxon>Deinococcaceae</taxon>
        <taxon>Deinococcus</taxon>
    </lineage>
</organism>
<dbReference type="GO" id="GO:0004803">
    <property type="term" value="F:transposase activity"/>
    <property type="evidence" value="ECO:0007669"/>
    <property type="project" value="InterPro"/>
</dbReference>
<dbReference type="STRING" id="937777.Deipe_1724"/>
<dbReference type="Pfam" id="PF01527">
    <property type="entry name" value="HTH_Tnp_1"/>
    <property type="match status" value="1"/>
</dbReference>
<dbReference type="InterPro" id="IPR009057">
    <property type="entry name" value="Homeodomain-like_sf"/>
</dbReference>
<dbReference type="Proteomes" id="UP000010467">
    <property type="component" value="Chromosome"/>
</dbReference>
<protein>
    <submittedName>
        <fullName evidence="2">Transposase</fullName>
    </submittedName>
</protein>
<dbReference type="GO" id="GO:0006313">
    <property type="term" value="P:DNA transposition"/>
    <property type="evidence" value="ECO:0007669"/>
    <property type="project" value="InterPro"/>
</dbReference>
<feature type="compositionally biased region" description="Polar residues" evidence="1">
    <location>
        <begin position="133"/>
        <end position="146"/>
    </location>
</feature>